<evidence type="ECO:0000313" key="3">
    <source>
        <dbReference type="Proteomes" id="UP000518266"/>
    </source>
</evidence>
<feature type="compositionally biased region" description="Polar residues" evidence="1">
    <location>
        <begin position="1"/>
        <end position="11"/>
    </location>
</feature>
<keyword evidence="3" id="KW-1185">Reference proteome</keyword>
<proteinExistence type="predicted"/>
<dbReference type="AlphaFoldDB" id="A0A7J5Z4T6"/>
<comment type="caution">
    <text evidence="2">The sequence shown here is derived from an EMBL/GenBank/DDBJ whole genome shotgun (WGS) entry which is preliminary data.</text>
</comment>
<dbReference type="Proteomes" id="UP000518266">
    <property type="component" value="Unassembled WGS sequence"/>
</dbReference>
<evidence type="ECO:0000256" key="1">
    <source>
        <dbReference type="SAM" id="MobiDB-lite"/>
    </source>
</evidence>
<gene>
    <name evidence="2" type="ORF">F7725_017565</name>
</gene>
<accession>A0A7J5Z4T6</accession>
<sequence>MRRTMTVNQCQKGGELERNGSGVRPLWSRERDWDHPKLRLPHTRGTELLGLPSEEPLSSQWKERQASTLESGRCYLLRNLKRGFANTVDKRLQSSHVKIVCQDLFPALPVMLPYTNRVYSKQIFYGRRVLKATVTIHSHHGR</sequence>
<dbReference type="EMBL" id="JAAKFY010000006">
    <property type="protein sequence ID" value="KAF3856842.1"/>
    <property type="molecule type" value="Genomic_DNA"/>
</dbReference>
<organism evidence="2 3">
    <name type="scientific">Dissostichus mawsoni</name>
    <name type="common">Antarctic cod</name>
    <dbReference type="NCBI Taxonomy" id="36200"/>
    <lineage>
        <taxon>Eukaryota</taxon>
        <taxon>Metazoa</taxon>
        <taxon>Chordata</taxon>
        <taxon>Craniata</taxon>
        <taxon>Vertebrata</taxon>
        <taxon>Euteleostomi</taxon>
        <taxon>Actinopterygii</taxon>
        <taxon>Neopterygii</taxon>
        <taxon>Teleostei</taxon>
        <taxon>Neoteleostei</taxon>
        <taxon>Acanthomorphata</taxon>
        <taxon>Eupercaria</taxon>
        <taxon>Perciformes</taxon>
        <taxon>Notothenioidei</taxon>
        <taxon>Nototheniidae</taxon>
        <taxon>Dissostichus</taxon>
    </lineage>
</organism>
<name>A0A7J5Z4T6_DISMA</name>
<protein>
    <submittedName>
        <fullName evidence="2">Uncharacterized protein</fullName>
    </submittedName>
</protein>
<evidence type="ECO:0000313" key="2">
    <source>
        <dbReference type="EMBL" id="KAF3856842.1"/>
    </source>
</evidence>
<feature type="region of interest" description="Disordered" evidence="1">
    <location>
        <begin position="1"/>
        <end position="23"/>
    </location>
</feature>
<reference evidence="2 3" key="1">
    <citation type="submission" date="2020-03" db="EMBL/GenBank/DDBJ databases">
        <title>Dissostichus mawsoni Genome sequencing and assembly.</title>
        <authorList>
            <person name="Park H."/>
        </authorList>
    </citation>
    <scope>NUCLEOTIDE SEQUENCE [LARGE SCALE GENOMIC DNA]</scope>
    <source>
        <strain evidence="2">DM0001</strain>
        <tissue evidence="2">Muscle</tissue>
    </source>
</reference>